<keyword evidence="4" id="KW-1185">Reference proteome</keyword>
<dbReference type="NCBIfam" id="TIGR02595">
    <property type="entry name" value="PEP_CTERM"/>
    <property type="match status" value="1"/>
</dbReference>
<keyword evidence="1" id="KW-0732">Signal</keyword>
<dbReference type="OrthoDB" id="8753759at2"/>
<feature type="chain" id="PRO_5026789652" evidence="1">
    <location>
        <begin position="22"/>
        <end position="260"/>
    </location>
</feature>
<dbReference type="RefSeq" id="WP_155437057.1">
    <property type="nucleotide sequence ID" value="NZ_WNLA01000001.1"/>
</dbReference>
<evidence type="ECO:0000256" key="1">
    <source>
        <dbReference type="SAM" id="SignalP"/>
    </source>
</evidence>
<dbReference type="InterPro" id="IPR013424">
    <property type="entry name" value="Ice-binding_C"/>
</dbReference>
<feature type="signal peptide" evidence="1">
    <location>
        <begin position="1"/>
        <end position="21"/>
    </location>
</feature>
<evidence type="ECO:0000313" key="3">
    <source>
        <dbReference type="EMBL" id="MTW00638.1"/>
    </source>
</evidence>
<protein>
    <submittedName>
        <fullName evidence="3">PEP-CTERM sorting domain-containing protein</fullName>
    </submittedName>
</protein>
<dbReference type="Pfam" id="PF07589">
    <property type="entry name" value="PEP-CTERM"/>
    <property type="match status" value="1"/>
</dbReference>
<proteinExistence type="predicted"/>
<sequence length="260" mass="27352">MIPTKTLKTAVLFTSSLILSAAASLGHATPIVFDNMQAFESGSATARVAVTGANPNTFMGGGYQLKAGTKSISGFDFYAANSTNATYSGLKVNIWVWDTVNTGTANAANPAFSNLLGSYSFTTSPMTVASGYYYSIKENLAAPLLLNDTVIGITYNFQGTQDGVNYSSVNGLTDVIALNDAPTVGAALFNGYFRNANAETNGNFTSSVRSLGGYSTQSLAVRIYGSDTLDNNVNNVPEPASFLLMGLGLALMVNMRRKAR</sequence>
<dbReference type="Proteomes" id="UP000484015">
    <property type="component" value="Unassembled WGS sequence"/>
</dbReference>
<comment type="caution">
    <text evidence="3">The sequence shown here is derived from an EMBL/GenBank/DDBJ whole genome shotgun (WGS) entry which is preliminary data.</text>
</comment>
<evidence type="ECO:0000259" key="2">
    <source>
        <dbReference type="Pfam" id="PF07589"/>
    </source>
</evidence>
<accession>A0A6L6PUE9</accession>
<gene>
    <name evidence="3" type="ORF">GM668_00910</name>
</gene>
<dbReference type="EMBL" id="WNLA01000001">
    <property type="protein sequence ID" value="MTW00638.1"/>
    <property type="molecule type" value="Genomic_DNA"/>
</dbReference>
<reference evidence="3 4" key="1">
    <citation type="submission" date="2019-11" db="EMBL/GenBank/DDBJ databases">
        <title>Type strains purchased from KCTC, JCM and DSMZ.</title>
        <authorList>
            <person name="Lu H."/>
        </authorList>
    </citation>
    <scope>NUCLEOTIDE SEQUENCE [LARGE SCALE GENOMIC DNA]</scope>
    <source>
        <strain evidence="3 4">KCTC 42409</strain>
    </source>
</reference>
<organism evidence="3 4">
    <name type="scientific">Pseudoduganella ginsengisoli</name>
    <dbReference type="NCBI Taxonomy" id="1462440"/>
    <lineage>
        <taxon>Bacteria</taxon>
        <taxon>Pseudomonadati</taxon>
        <taxon>Pseudomonadota</taxon>
        <taxon>Betaproteobacteria</taxon>
        <taxon>Burkholderiales</taxon>
        <taxon>Oxalobacteraceae</taxon>
        <taxon>Telluria group</taxon>
        <taxon>Pseudoduganella</taxon>
    </lineage>
</organism>
<dbReference type="AlphaFoldDB" id="A0A6L6PUE9"/>
<evidence type="ECO:0000313" key="4">
    <source>
        <dbReference type="Proteomes" id="UP000484015"/>
    </source>
</evidence>
<feature type="domain" description="Ice-binding protein C-terminal" evidence="2">
    <location>
        <begin position="236"/>
        <end position="258"/>
    </location>
</feature>
<name>A0A6L6PUE9_9BURK</name>